<organism evidence="1 2">
    <name type="scientific">Phyllobacterium brassicacearum</name>
    <dbReference type="NCBI Taxonomy" id="314235"/>
    <lineage>
        <taxon>Bacteria</taxon>
        <taxon>Pseudomonadati</taxon>
        <taxon>Pseudomonadota</taxon>
        <taxon>Alphaproteobacteria</taxon>
        <taxon>Hyphomicrobiales</taxon>
        <taxon>Phyllobacteriaceae</taxon>
        <taxon>Phyllobacterium</taxon>
    </lineage>
</organism>
<gene>
    <name evidence="1" type="ORF">CU102_14945</name>
</gene>
<protein>
    <submittedName>
        <fullName evidence="1">Uncharacterized protein</fullName>
    </submittedName>
</protein>
<dbReference type="Proteomes" id="UP000241444">
    <property type="component" value="Unassembled WGS sequence"/>
</dbReference>
<sequence length="107" mass="12144">MLSLLLLGTYLAGGNIEKGDEIVSAQLELMKLSYFCDDPLYRSKRDATRRSIAQLETSFKIENIMDLDSNLKNNAVKLSVPLNRGDCIALISEAQEKVDRLYEEYRP</sequence>
<dbReference type="OrthoDB" id="8117311at2"/>
<evidence type="ECO:0000313" key="1">
    <source>
        <dbReference type="EMBL" id="PSH68213.1"/>
    </source>
</evidence>
<dbReference type="RefSeq" id="WP_106711899.1">
    <property type="nucleotide sequence ID" value="NZ_PGGO01000010.1"/>
</dbReference>
<evidence type="ECO:0000313" key="2">
    <source>
        <dbReference type="Proteomes" id="UP000241444"/>
    </source>
</evidence>
<proteinExistence type="predicted"/>
<accession>A0A2P7BP28</accession>
<keyword evidence="2" id="KW-1185">Reference proteome</keyword>
<comment type="caution">
    <text evidence="1">The sequence shown here is derived from an EMBL/GenBank/DDBJ whole genome shotgun (WGS) entry which is preliminary data.</text>
</comment>
<dbReference type="EMBL" id="PGGO01000010">
    <property type="protein sequence ID" value="PSH68213.1"/>
    <property type="molecule type" value="Genomic_DNA"/>
</dbReference>
<reference evidence="2" key="1">
    <citation type="submission" date="2017-11" db="EMBL/GenBank/DDBJ databases">
        <authorList>
            <person name="Kuznetsova I."/>
            <person name="Sazanova A."/>
            <person name="Chirak E."/>
            <person name="Safronova V."/>
            <person name="Willems A."/>
        </authorList>
    </citation>
    <scope>NUCLEOTIDE SEQUENCE [LARGE SCALE GENOMIC DNA]</scope>
    <source>
        <strain evidence="2">STM 196</strain>
    </source>
</reference>
<name>A0A2P7BP28_9HYPH</name>
<dbReference type="AlphaFoldDB" id="A0A2P7BP28"/>